<dbReference type="GO" id="GO:0000981">
    <property type="term" value="F:DNA-binding transcription factor activity, RNA polymerase II-specific"/>
    <property type="evidence" value="ECO:0007669"/>
    <property type="project" value="TreeGrafter"/>
</dbReference>
<feature type="region of interest" description="Disordered" evidence="1">
    <location>
        <begin position="1"/>
        <end position="20"/>
    </location>
</feature>
<feature type="compositionally biased region" description="Basic and acidic residues" evidence="1">
    <location>
        <begin position="117"/>
        <end position="129"/>
    </location>
</feature>
<feature type="region of interest" description="Disordered" evidence="1">
    <location>
        <begin position="185"/>
        <end position="221"/>
    </location>
</feature>
<dbReference type="GO" id="GO:0000978">
    <property type="term" value="F:RNA polymerase II cis-regulatory region sequence-specific DNA binding"/>
    <property type="evidence" value="ECO:0007669"/>
    <property type="project" value="TreeGrafter"/>
</dbReference>
<reference evidence="3" key="1">
    <citation type="submission" date="2025-08" db="UniProtKB">
        <authorList>
            <consortium name="RefSeq"/>
        </authorList>
    </citation>
    <scope>IDENTIFICATION</scope>
    <source>
        <tissue evidence="3">Gonads</tissue>
    </source>
</reference>
<feature type="region of interest" description="Disordered" evidence="1">
    <location>
        <begin position="71"/>
        <end position="162"/>
    </location>
</feature>
<keyword evidence="2" id="KW-1185">Reference proteome</keyword>
<dbReference type="GO" id="GO:0005667">
    <property type="term" value="C:transcription regulator complex"/>
    <property type="evidence" value="ECO:0007669"/>
    <property type="project" value="TreeGrafter"/>
</dbReference>
<dbReference type="GeneID" id="115878457"/>
<dbReference type="PANTHER" id="PTHR12577:SF6">
    <property type="entry name" value="DACHSHUND, ISOFORM B"/>
    <property type="match status" value="1"/>
</dbReference>
<dbReference type="Proteomes" id="UP000504635">
    <property type="component" value="Unplaced"/>
</dbReference>
<dbReference type="PANTHER" id="PTHR12577">
    <property type="entry name" value="DACHSHUND"/>
    <property type="match status" value="1"/>
</dbReference>
<name>A0A6J2XIU3_SITOR</name>
<evidence type="ECO:0000313" key="2">
    <source>
        <dbReference type="Proteomes" id="UP000504635"/>
    </source>
</evidence>
<evidence type="ECO:0000313" key="3">
    <source>
        <dbReference type="RefSeq" id="XP_030750835.1"/>
    </source>
</evidence>
<organism evidence="2 3">
    <name type="scientific">Sitophilus oryzae</name>
    <name type="common">Rice weevil</name>
    <name type="synonym">Curculio oryzae</name>
    <dbReference type="NCBI Taxonomy" id="7048"/>
    <lineage>
        <taxon>Eukaryota</taxon>
        <taxon>Metazoa</taxon>
        <taxon>Ecdysozoa</taxon>
        <taxon>Arthropoda</taxon>
        <taxon>Hexapoda</taxon>
        <taxon>Insecta</taxon>
        <taxon>Pterygota</taxon>
        <taxon>Neoptera</taxon>
        <taxon>Endopterygota</taxon>
        <taxon>Coleoptera</taxon>
        <taxon>Polyphaga</taxon>
        <taxon>Cucujiformia</taxon>
        <taxon>Curculionidae</taxon>
        <taxon>Dryophthorinae</taxon>
        <taxon>Sitophilus</taxon>
    </lineage>
</organism>
<evidence type="ECO:0000256" key="1">
    <source>
        <dbReference type="SAM" id="MobiDB-lite"/>
    </source>
</evidence>
<dbReference type="RefSeq" id="XP_030750835.1">
    <property type="nucleotide sequence ID" value="XM_030894975.1"/>
</dbReference>
<dbReference type="GO" id="GO:0005634">
    <property type="term" value="C:nucleus"/>
    <property type="evidence" value="ECO:0007669"/>
    <property type="project" value="TreeGrafter"/>
</dbReference>
<accession>A0A6J2XIU3</accession>
<sequence length="221" mass="25805">MDVLRERDEKDNLDRQLHEERKIRASLQKRLRREKRARKRMQDQLDVEMKRRVQLEEALKSSGAAEQINIINDKIAQLQQPTQQQQHQVAPPPQPPTPHTPHTPHTPTMIPPPTPERIMERPDRIKQEIEEMPQQYVTPRDMPREQPPPPPPPMENKGWGYSGLDLMNSGAAFWQNYSDSLAQELEMERKSRQQHVEGEVKSPLQDRSGYYKNSVLFSSAT</sequence>
<feature type="compositionally biased region" description="Low complexity" evidence="1">
    <location>
        <begin position="77"/>
        <end position="89"/>
    </location>
</feature>
<feature type="compositionally biased region" description="Basic and acidic residues" evidence="1">
    <location>
        <begin position="186"/>
        <end position="200"/>
    </location>
</feature>
<feature type="compositionally biased region" description="Basic residues" evidence="1">
    <location>
        <begin position="30"/>
        <end position="39"/>
    </location>
</feature>
<feature type="compositionally biased region" description="Pro residues" evidence="1">
    <location>
        <begin position="90"/>
        <end position="101"/>
    </location>
</feature>
<dbReference type="AlphaFoldDB" id="A0A6J2XIU3"/>
<feature type="compositionally biased region" description="Pro residues" evidence="1">
    <location>
        <begin position="145"/>
        <end position="154"/>
    </location>
</feature>
<dbReference type="InterPro" id="IPR052417">
    <property type="entry name" value="Dachshund_domain"/>
</dbReference>
<feature type="region of interest" description="Disordered" evidence="1">
    <location>
        <begin position="30"/>
        <end position="49"/>
    </location>
</feature>
<proteinExistence type="predicted"/>
<dbReference type="InParanoid" id="A0A6J2XIU3"/>
<feature type="compositionally biased region" description="Basic and acidic residues" evidence="1">
    <location>
        <begin position="40"/>
        <end position="49"/>
    </location>
</feature>
<gene>
    <name evidence="3" type="primary">LOC115878457</name>
</gene>
<dbReference type="OrthoDB" id="6436112at2759"/>
<dbReference type="KEGG" id="soy:115878457"/>
<protein>
    <submittedName>
        <fullName evidence="3">Forkhead box protein J2-like</fullName>
    </submittedName>
</protein>